<dbReference type="SUPFAM" id="SSF53850">
    <property type="entry name" value="Periplasmic binding protein-like II"/>
    <property type="match status" value="1"/>
</dbReference>
<dbReference type="InterPro" id="IPR006311">
    <property type="entry name" value="TAT_signal"/>
</dbReference>
<dbReference type="InterPro" id="IPR050490">
    <property type="entry name" value="Bact_solute-bd_prot1"/>
</dbReference>
<dbReference type="eggNOG" id="COG1653">
    <property type="taxonomic scope" value="Bacteria"/>
</dbReference>
<dbReference type="RefSeq" id="WP_012876563.1">
    <property type="nucleotide sequence ID" value="NC_013526.1"/>
</dbReference>
<accession>D1CIG1</accession>
<dbReference type="AlphaFoldDB" id="D1CIG1"/>
<dbReference type="EMBL" id="CP001826">
    <property type="protein sequence ID" value="ACZ43532.1"/>
    <property type="molecule type" value="Genomic_DNA"/>
</dbReference>
<dbReference type="NCBIfam" id="TIGR01409">
    <property type="entry name" value="TAT_signal_seq"/>
    <property type="match status" value="1"/>
</dbReference>
<reference evidence="3" key="1">
    <citation type="journal article" date="2010" name="Stand. Genomic Sci.">
        <title>Complete genome sequence of 'Thermobaculum terrenum' type strain (YNP1).</title>
        <authorList>
            <person name="Kiss H."/>
            <person name="Cleland D."/>
            <person name="Lapidus A."/>
            <person name="Lucas S."/>
            <person name="Glavina Del Rio T."/>
            <person name="Nolan M."/>
            <person name="Tice H."/>
            <person name="Han C."/>
            <person name="Goodwin L."/>
            <person name="Pitluck S."/>
            <person name="Liolios K."/>
            <person name="Ivanova N."/>
            <person name="Mavromatis K."/>
            <person name="Ovchinnikova G."/>
            <person name="Pati A."/>
            <person name="Chen A."/>
            <person name="Palaniappan K."/>
            <person name="Land M."/>
            <person name="Hauser L."/>
            <person name="Chang Y."/>
            <person name="Jeffries C."/>
            <person name="Lu M."/>
            <person name="Brettin T."/>
            <person name="Detter J."/>
            <person name="Goker M."/>
            <person name="Tindall B."/>
            <person name="Beck B."/>
            <person name="McDermott T."/>
            <person name="Woyke T."/>
            <person name="Bristow J."/>
            <person name="Eisen J."/>
            <person name="Markowitz V."/>
            <person name="Hugenholtz P."/>
            <person name="Kyrpides N."/>
            <person name="Klenk H."/>
            <person name="Cheng J."/>
        </authorList>
    </citation>
    <scope>NUCLEOTIDE SEQUENCE [LARGE SCALE GENOMIC DNA]</scope>
    <source>
        <strain evidence="3">ATCC BAA-798 / YNP1</strain>
    </source>
</reference>
<evidence type="ECO:0000313" key="2">
    <source>
        <dbReference type="EMBL" id="ACZ43532.1"/>
    </source>
</evidence>
<feature type="chain" id="PRO_5003021699" evidence="1">
    <location>
        <begin position="25"/>
        <end position="431"/>
    </location>
</feature>
<dbReference type="OrthoDB" id="3226017at2"/>
<dbReference type="PANTHER" id="PTHR43649:SF32">
    <property type="entry name" value="SUGAR BINDING SECRETED PROTEIN"/>
    <property type="match status" value="1"/>
</dbReference>
<feature type="signal peptide" evidence="1">
    <location>
        <begin position="1"/>
        <end position="24"/>
    </location>
</feature>
<dbReference type="Proteomes" id="UP000000323">
    <property type="component" value="Chromosome 2"/>
</dbReference>
<dbReference type="PROSITE" id="PS51257">
    <property type="entry name" value="PROKAR_LIPOPROTEIN"/>
    <property type="match status" value="1"/>
</dbReference>
<gene>
    <name evidence="2" type="ordered locus">Tter_2644</name>
</gene>
<proteinExistence type="predicted"/>
<dbReference type="Pfam" id="PF13416">
    <property type="entry name" value="SBP_bac_8"/>
    <property type="match status" value="1"/>
</dbReference>
<dbReference type="STRING" id="525904.Tter_2644"/>
<evidence type="ECO:0000256" key="1">
    <source>
        <dbReference type="SAM" id="SignalP"/>
    </source>
</evidence>
<sequence>MPKVLSRRDFLARAAAGLVGCALASMGCGTQTQGGTGGGRTTLNLWYWNRSIDDNILEQVNKRFPKANLVPQKIGGDYRSKLLITFAGKSYVPDIAGINVDIATYFPDADQFVDLQSVGANEVKSDYLEWKWLQGITPEGKMIGFPMDIGPIALFYREDILRKAGVPTDPDQLYERIKTWEEYFELGEFLKSKLPQRVSLADEITQIFQHVMAQGADWYQDKSGHFIGDQAHVKRAWDLAVTAHRKGLLANSARYSTDWNASADTGRFITFHGAVWMKLILKDAAPDTTGLWRVCPAPGGAGNSGGSFLSITRYCKDPQLAFDIISWVQNPENQLKAYVEIDLYPSTPSIYNRPEMNHPEEFFGGQNTNPIFSESARQVKPFYLGTEYNIINPIYAKELTNVATQGKDPERAWEDALHEIQKRLQLRGAWK</sequence>
<keyword evidence="1" id="KW-0732">Signal</keyword>
<organism evidence="2 3">
    <name type="scientific">Thermobaculum terrenum (strain ATCC BAA-798 / CCMEE 7001 / YNP1)</name>
    <dbReference type="NCBI Taxonomy" id="525904"/>
    <lineage>
        <taxon>Bacteria</taxon>
        <taxon>Bacillati</taxon>
        <taxon>Chloroflexota</taxon>
        <taxon>Chloroflexia</taxon>
        <taxon>Candidatus Thermobaculales</taxon>
        <taxon>Candidatus Thermobaculaceae</taxon>
        <taxon>Thermobaculum</taxon>
    </lineage>
</organism>
<dbReference type="HOGENOM" id="CLU_031285_2_3_0"/>
<keyword evidence="3" id="KW-1185">Reference proteome</keyword>
<dbReference type="Gene3D" id="3.40.190.10">
    <property type="entry name" value="Periplasmic binding protein-like II"/>
    <property type="match status" value="1"/>
</dbReference>
<protein>
    <submittedName>
        <fullName evidence="2">Extracellular solute-binding protein family 1</fullName>
    </submittedName>
</protein>
<dbReference type="PROSITE" id="PS51318">
    <property type="entry name" value="TAT"/>
    <property type="match status" value="1"/>
</dbReference>
<evidence type="ECO:0000313" key="3">
    <source>
        <dbReference type="Proteomes" id="UP000000323"/>
    </source>
</evidence>
<dbReference type="PANTHER" id="PTHR43649">
    <property type="entry name" value="ARABINOSE-BINDING PROTEIN-RELATED"/>
    <property type="match status" value="1"/>
</dbReference>
<dbReference type="InterPro" id="IPR019546">
    <property type="entry name" value="TAT_signal_bac_arc"/>
</dbReference>
<dbReference type="KEGG" id="ttr:Tter_2644"/>
<name>D1CIG1_THET1</name>
<dbReference type="InterPro" id="IPR006059">
    <property type="entry name" value="SBP"/>
</dbReference>